<evidence type="ECO:0000256" key="3">
    <source>
        <dbReference type="ARBA" id="ARBA00022448"/>
    </source>
</evidence>
<reference evidence="9" key="1">
    <citation type="journal article" date="2014" name="Int. J. Syst. Evol. Microbiol.">
        <title>Complete genome sequence of Corynebacterium casei LMG S-19264T (=DSM 44701T), isolated from a smear-ripened cheese.</title>
        <authorList>
            <consortium name="US DOE Joint Genome Institute (JGI-PGF)"/>
            <person name="Walter F."/>
            <person name="Albersmeier A."/>
            <person name="Kalinowski J."/>
            <person name="Ruckert C."/>
        </authorList>
    </citation>
    <scope>NUCLEOTIDE SEQUENCE</scope>
    <source>
        <strain evidence="9">CGMCC 1.12754</strain>
    </source>
</reference>
<dbReference type="Gene3D" id="1.20.1530.20">
    <property type="match status" value="1"/>
</dbReference>
<comment type="subcellular location">
    <subcellularLocation>
        <location evidence="1">Membrane</location>
        <topology evidence="1">Multi-pass membrane protein</topology>
    </subcellularLocation>
</comment>
<dbReference type="InterPro" id="IPR038770">
    <property type="entry name" value="Na+/solute_symporter_sf"/>
</dbReference>
<dbReference type="PANTHER" id="PTHR42751:SF6">
    <property type="entry name" value="CONSERVED INTEGRAL MEMBRANE TRANSPORT PROTEIN-RELATED"/>
    <property type="match status" value="1"/>
</dbReference>
<dbReference type="PANTHER" id="PTHR42751">
    <property type="entry name" value="SODIUM/HYDROGEN EXCHANGER FAMILY/TRKA DOMAIN PROTEIN"/>
    <property type="match status" value="1"/>
</dbReference>
<feature type="transmembrane region" description="Helical" evidence="7">
    <location>
        <begin position="53"/>
        <end position="72"/>
    </location>
</feature>
<evidence type="ECO:0000256" key="1">
    <source>
        <dbReference type="ARBA" id="ARBA00004141"/>
    </source>
</evidence>
<evidence type="ECO:0000256" key="7">
    <source>
        <dbReference type="SAM" id="Phobius"/>
    </source>
</evidence>
<dbReference type="GO" id="GO:0015297">
    <property type="term" value="F:antiporter activity"/>
    <property type="evidence" value="ECO:0007669"/>
    <property type="project" value="InterPro"/>
</dbReference>
<accession>A0A917H3I6</accession>
<feature type="transmembrane region" description="Helical" evidence="7">
    <location>
        <begin position="30"/>
        <end position="47"/>
    </location>
</feature>
<dbReference type="Proteomes" id="UP000622860">
    <property type="component" value="Unassembled WGS sequence"/>
</dbReference>
<dbReference type="GO" id="GO:0016020">
    <property type="term" value="C:membrane"/>
    <property type="evidence" value="ECO:0007669"/>
    <property type="project" value="UniProtKB-SubCell"/>
</dbReference>
<dbReference type="EMBL" id="BMFR01000002">
    <property type="protein sequence ID" value="GGG66253.1"/>
    <property type="molecule type" value="Genomic_DNA"/>
</dbReference>
<comment type="similarity">
    <text evidence="2">Belongs to the monovalent cation:proton antiporter 2 (CPA2) transporter (TC 2.A.37) family.</text>
</comment>
<sequence>MLSDFPSLLGAGLVLLGIFLLGYIGLKVKFPNVILYILFGIALAGLLDHNSILHFSSEVAIVLLFFLLGIEFNTKRLGGIAKKIWSSGLLDVGLSLGVSMLIALGFGMDLFTSFLIGGITYATSSSITAKLLDDKGRMANAETEYILGILIFEDLIAPIIVAILIALSSGNTFTGLDLVILIGKIVGLALIAIVLGKTLFKRFEAFIIKIEDEDFKIVLLVGLAVSFGGLALFLGLSEVLGAFLAGVMLAEIGKIERVEGTVTPIKNLMLPTFFVYFGTTIDLGEGIPLPVLLMVLVLWSVIAKVLVGTVGGKLYGLTKRVALRAGLSLCARGEFSVVIAAVAVGSVKVFSGIYIVVTAFIGMILFSYAPKITRKIYGQPEKKKKDLKVPTYY</sequence>
<keyword evidence="3" id="KW-0813">Transport</keyword>
<dbReference type="Pfam" id="PF00999">
    <property type="entry name" value="Na_H_Exchanger"/>
    <property type="match status" value="1"/>
</dbReference>
<feature type="transmembrane region" description="Helical" evidence="7">
    <location>
        <begin position="217"/>
        <end position="236"/>
    </location>
</feature>
<feature type="transmembrane region" description="Helical" evidence="7">
    <location>
        <begin position="110"/>
        <end position="133"/>
    </location>
</feature>
<evidence type="ECO:0000313" key="9">
    <source>
        <dbReference type="EMBL" id="GGG66253.1"/>
    </source>
</evidence>
<evidence type="ECO:0000313" key="10">
    <source>
        <dbReference type="Proteomes" id="UP000622860"/>
    </source>
</evidence>
<keyword evidence="5 7" id="KW-1133">Transmembrane helix</keyword>
<reference evidence="9" key="2">
    <citation type="submission" date="2020-09" db="EMBL/GenBank/DDBJ databases">
        <authorList>
            <person name="Sun Q."/>
            <person name="Zhou Y."/>
        </authorList>
    </citation>
    <scope>NUCLEOTIDE SEQUENCE</scope>
    <source>
        <strain evidence="9">CGMCC 1.12754</strain>
    </source>
</reference>
<evidence type="ECO:0000256" key="5">
    <source>
        <dbReference type="ARBA" id="ARBA00022989"/>
    </source>
</evidence>
<dbReference type="RefSeq" id="WP_188454001.1">
    <property type="nucleotide sequence ID" value="NZ_BMFR01000002.1"/>
</dbReference>
<protein>
    <submittedName>
        <fullName evidence="9">Sodium:proton antiporter</fullName>
    </submittedName>
</protein>
<feature type="transmembrane region" description="Helical" evidence="7">
    <location>
        <begin position="145"/>
        <end position="167"/>
    </location>
</feature>
<gene>
    <name evidence="9" type="primary">napA3</name>
    <name evidence="9" type="ORF">GCM10011398_07360</name>
</gene>
<proteinExistence type="inferred from homology"/>
<feature type="transmembrane region" description="Helical" evidence="7">
    <location>
        <begin position="321"/>
        <end position="343"/>
    </location>
</feature>
<name>A0A917H3I6_9BACI</name>
<evidence type="ECO:0000256" key="6">
    <source>
        <dbReference type="ARBA" id="ARBA00023136"/>
    </source>
</evidence>
<evidence type="ECO:0000256" key="4">
    <source>
        <dbReference type="ARBA" id="ARBA00022692"/>
    </source>
</evidence>
<evidence type="ECO:0000256" key="2">
    <source>
        <dbReference type="ARBA" id="ARBA00005551"/>
    </source>
</evidence>
<evidence type="ECO:0000259" key="8">
    <source>
        <dbReference type="Pfam" id="PF00999"/>
    </source>
</evidence>
<feature type="transmembrane region" description="Helical" evidence="7">
    <location>
        <begin position="84"/>
        <end position="104"/>
    </location>
</feature>
<dbReference type="InterPro" id="IPR006153">
    <property type="entry name" value="Cation/H_exchanger_TM"/>
</dbReference>
<keyword evidence="10" id="KW-1185">Reference proteome</keyword>
<organism evidence="9 10">
    <name type="scientific">Virgibacillus oceani</name>
    <dbReference type="NCBI Taxonomy" id="1479511"/>
    <lineage>
        <taxon>Bacteria</taxon>
        <taxon>Bacillati</taxon>
        <taxon>Bacillota</taxon>
        <taxon>Bacilli</taxon>
        <taxon>Bacillales</taxon>
        <taxon>Bacillaceae</taxon>
        <taxon>Virgibacillus</taxon>
    </lineage>
</organism>
<dbReference type="GO" id="GO:1902600">
    <property type="term" value="P:proton transmembrane transport"/>
    <property type="evidence" value="ECO:0007669"/>
    <property type="project" value="InterPro"/>
</dbReference>
<feature type="transmembrane region" description="Helical" evidence="7">
    <location>
        <begin position="349"/>
        <end position="369"/>
    </location>
</feature>
<keyword evidence="4 7" id="KW-0812">Transmembrane</keyword>
<feature type="transmembrane region" description="Helical" evidence="7">
    <location>
        <begin position="6"/>
        <end position="23"/>
    </location>
</feature>
<dbReference type="AlphaFoldDB" id="A0A917H3I6"/>
<feature type="transmembrane region" description="Helical" evidence="7">
    <location>
        <begin position="173"/>
        <end position="196"/>
    </location>
</feature>
<feature type="transmembrane region" description="Helical" evidence="7">
    <location>
        <begin position="287"/>
        <end position="309"/>
    </location>
</feature>
<feature type="domain" description="Cation/H+ exchanger transmembrane" evidence="8">
    <location>
        <begin position="18"/>
        <end position="367"/>
    </location>
</feature>
<comment type="caution">
    <text evidence="9">The sequence shown here is derived from an EMBL/GenBank/DDBJ whole genome shotgun (WGS) entry which is preliminary data.</text>
</comment>
<keyword evidence="6 7" id="KW-0472">Membrane</keyword>